<evidence type="ECO:0000256" key="3">
    <source>
        <dbReference type="ARBA" id="ARBA00022801"/>
    </source>
</evidence>
<comment type="similarity">
    <text evidence="1 9">Belongs to the peptidase S11 family.</text>
</comment>
<dbReference type="GO" id="GO:0046677">
    <property type="term" value="P:response to antibiotic"/>
    <property type="evidence" value="ECO:0007669"/>
    <property type="project" value="InterPro"/>
</dbReference>
<feature type="chain" id="PRO_5021343295" evidence="10">
    <location>
        <begin position="26"/>
        <end position="421"/>
    </location>
</feature>
<dbReference type="AlphaFoldDB" id="A0A4Z0S0W3"/>
<dbReference type="EMBL" id="PVSN01000005">
    <property type="protein sequence ID" value="TGE75847.1"/>
    <property type="molecule type" value="Genomic_DNA"/>
</dbReference>
<dbReference type="GO" id="GO:0006508">
    <property type="term" value="P:proteolysis"/>
    <property type="evidence" value="ECO:0007669"/>
    <property type="project" value="InterPro"/>
</dbReference>
<dbReference type="InterPro" id="IPR037167">
    <property type="entry name" value="Peptidase_S11_C_sf"/>
</dbReference>
<dbReference type="PANTHER" id="PTHR35333">
    <property type="entry name" value="BETA-LACTAMASE"/>
    <property type="match status" value="1"/>
</dbReference>
<keyword evidence="12" id="KW-0121">Carboxypeptidase</keyword>
<dbReference type="GO" id="GO:0008800">
    <property type="term" value="F:beta-lactamase activity"/>
    <property type="evidence" value="ECO:0007669"/>
    <property type="project" value="InterPro"/>
</dbReference>
<dbReference type="InterPro" id="IPR012338">
    <property type="entry name" value="Beta-lactam/transpept-like"/>
</dbReference>
<accession>A0A4Z0S0W3</accession>
<dbReference type="OrthoDB" id="9791132at2"/>
<dbReference type="RefSeq" id="WP_135517990.1">
    <property type="nucleotide sequence ID" value="NZ_PVSN01000005.1"/>
</dbReference>
<name>A0A4Z0S0W3_WEICO</name>
<dbReference type="PRINTS" id="PR00725">
    <property type="entry name" value="DADACBPTASE1"/>
</dbReference>
<evidence type="ECO:0000313" key="12">
    <source>
        <dbReference type="EMBL" id="TGE75847.1"/>
    </source>
</evidence>
<dbReference type="InterPro" id="IPR001967">
    <property type="entry name" value="Peptidase_S11_N"/>
</dbReference>
<proteinExistence type="inferred from homology"/>
<evidence type="ECO:0000256" key="8">
    <source>
        <dbReference type="PIRSR" id="PIRSR618044-2"/>
    </source>
</evidence>
<dbReference type="Gene3D" id="2.60.410.10">
    <property type="entry name" value="D-Ala-D-Ala carboxypeptidase, C-terminal domain"/>
    <property type="match status" value="1"/>
</dbReference>
<dbReference type="Gene3D" id="3.40.710.10">
    <property type="entry name" value="DD-peptidase/beta-lactamase superfamily"/>
    <property type="match status" value="1"/>
</dbReference>
<keyword evidence="6" id="KW-0961">Cell wall biogenesis/degradation</keyword>
<organism evidence="12 13">
    <name type="scientific">Weissella confusa</name>
    <name type="common">Lactobacillus confusus</name>
    <dbReference type="NCBI Taxonomy" id="1583"/>
    <lineage>
        <taxon>Bacteria</taxon>
        <taxon>Bacillati</taxon>
        <taxon>Bacillota</taxon>
        <taxon>Bacilli</taxon>
        <taxon>Lactobacillales</taxon>
        <taxon>Lactobacillaceae</taxon>
        <taxon>Weissella</taxon>
    </lineage>
</organism>
<dbReference type="InterPro" id="IPR000871">
    <property type="entry name" value="Beta-lactam_class-A"/>
</dbReference>
<dbReference type="Pfam" id="PF00768">
    <property type="entry name" value="Peptidase_S11"/>
    <property type="match status" value="1"/>
</dbReference>
<dbReference type="InterPro" id="IPR018044">
    <property type="entry name" value="Peptidase_S11"/>
</dbReference>
<dbReference type="GO" id="GO:0008360">
    <property type="term" value="P:regulation of cell shape"/>
    <property type="evidence" value="ECO:0007669"/>
    <property type="project" value="UniProtKB-KW"/>
</dbReference>
<reference evidence="12 13" key="1">
    <citation type="submission" date="2018-03" db="EMBL/GenBank/DDBJ databases">
        <title>Genome sequencing of Weissella confusa isolates.</title>
        <authorList>
            <person name="Kajala I."/>
            <person name="Baruah R."/>
            <person name="Bergsveinson J."/>
            <person name="Juvonen R."/>
            <person name="Ziola B."/>
        </authorList>
    </citation>
    <scope>NUCLEOTIDE SEQUENCE [LARGE SCALE GENOMIC DNA]</scope>
    <source>
        <strain evidence="12 13">VTT E-062653</strain>
    </source>
</reference>
<feature type="binding site" evidence="8">
    <location>
        <position position="248"/>
    </location>
    <ligand>
        <name>substrate</name>
    </ligand>
</feature>
<dbReference type="PANTHER" id="PTHR35333:SF4">
    <property type="entry name" value="SLR0121 PROTEIN"/>
    <property type="match status" value="1"/>
</dbReference>
<dbReference type="SUPFAM" id="SSF56601">
    <property type="entry name" value="beta-lactamase/transpeptidase-like"/>
    <property type="match status" value="1"/>
</dbReference>
<dbReference type="GO" id="GO:0030655">
    <property type="term" value="P:beta-lactam antibiotic catabolic process"/>
    <property type="evidence" value="ECO:0007669"/>
    <property type="project" value="InterPro"/>
</dbReference>
<keyword evidence="12" id="KW-0645">Protease</keyword>
<gene>
    <name evidence="12" type="ORF">C6P11_00790</name>
</gene>
<keyword evidence="4" id="KW-0133">Cell shape</keyword>
<dbReference type="GO" id="GO:0009002">
    <property type="term" value="F:serine-type D-Ala-D-Ala carboxypeptidase activity"/>
    <property type="evidence" value="ECO:0007669"/>
    <property type="project" value="InterPro"/>
</dbReference>
<evidence type="ECO:0000256" key="2">
    <source>
        <dbReference type="ARBA" id="ARBA00022729"/>
    </source>
</evidence>
<evidence type="ECO:0000256" key="10">
    <source>
        <dbReference type="SAM" id="SignalP"/>
    </source>
</evidence>
<evidence type="ECO:0000256" key="9">
    <source>
        <dbReference type="RuleBase" id="RU004016"/>
    </source>
</evidence>
<evidence type="ECO:0000256" key="7">
    <source>
        <dbReference type="PIRSR" id="PIRSR618044-1"/>
    </source>
</evidence>
<dbReference type="Proteomes" id="UP000297646">
    <property type="component" value="Unassembled WGS sequence"/>
</dbReference>
<evidence type="ECO:0000256" key="5">
    <source>
        <dbReference type="ARBA" id="ARBA00022984"/>
    </source>
</evidence>
<feature type="active site" description="Acyl-ester intermediate" evidence="7">
    <location>
        <position position="61"/>
    </location>
</feature>
<feature type="active site" evidence="7">
    <location>
        <position position="125"/>
    </location>
</feature>
<keyword evidence="5" id="KW-0573">Peptidoglycan synthesis</keyword>
<feature type="signal peptide" evidence="10">
    <location>
        <begin position="1"/>
        <end position="25"/>
    </location>
</feature>
<evidence type="ECO:0000256" key="1">
    <source>
        <dbReference type="ARBA" id="ARBA00007164"/>
    </source>
</evidence>
<sequence length="421" mass="45245">MMRKWLTGLLMTVVLAFGVATPSYAAIVTPTVDAQAAAVVDVQTGQVIADKNGNKRIPIASISKLLTAYLVERSIEAGKLTMDTPISVPASIVAISTEPGLANVPLSTERTYTVRELMEMALIKSANAAAWALGYAVSGTPTGVNQEIQDLLTSWGINDTTIVSGAGLTNGDMGSLKNQSLGDDVENELSARELAIVGRHLVEDYPSITEITSMTSVVVPSGATGTETIKNSNALLTDGHGYDFKGLKTGYALSVHSTFIGLTKLDNRDVITVVLGSDHTFTQTAAMLDQVKAATQVVTLKKGTQMQRVPVEEAKDGHRRYPLVTNKTVTLFAPKAWDNAKVNMTIRSNHDMIAPISKGHIVDHNENLFVDGGTKAEVRAANDFVDGFPQVNLIMNEDAEQASQLVQWYRDAKRVISNLFD</sequence>
<evidence type="ECO:0000256" key="6">
    <source>
        <dbReference type="ARBA" id="ARBA00023316"/>
    </source>
</evidence>
<evidence type="ECO:0000313" key="13">
    <source>
        <dbReference type="Proteomes" id="UP000297646"/>
    </source>
</evidence>
<keyword evidence="2 10" id="KW-0732">Signal</keyword>
<keyword evidence="3" id="KW-0378">Hydrolase</keyword>
<comment type="caution">
    <text evidence="12">The sequence shown here is derived from an EMBL/GenBank/DDBJ whole genome shotgun (WGS) entry which is preliminary data.</text>
</comment>
<dbReference type="GO" id="GO:0009252">
    <property type="term" value="P:peptidoglycan biosynthetic process"/>
    <property type="evidence" value="ECO:0007669"/>
    <property type="project" value="UniProtKB-KW"/>
</dbReference>
<dbReference type="GO" id="GO:0071555">
    <property type="term" value="P:cell wall organization"/>
    <property type="evidence" value="ECO:0007669"/>
    <property type="project" value="UniProtKB-KW"/>
</dbReference>
<feature type="active site" description="Acyl-ester intermediate" evidence="7">
    <location>
        <position position="64"/>
    </location>
</feature>
<evidence type="ECO:0000256" key="4">
    <source>
        <dbReference type="ARBA" id="ARBA00022960"/>
    </source>
</evidence>
<evidence type="ECO:0000259" key="11">
    <source>
        <dbReference type="Pfam" id="PF00768"/>
    </source>
</evidence>
<protein>
    <submittedName>
        <fullName evidence="12">D-alanyl-D-alanine carboxypeptidase</fullName>
    </submittedName>
</protein>
<feature type="domain" description="Peptidase S11 D-alanyl-D-alanine carboxypeptidase A N-terminal" evidence="11">
    <location>
        <begin position="29"/>
        <end position="278"/>
    </location>
</feature>